<dbReference type="Proteomes" id="UP000041254">
    <property type="component" value="Unassembled WGS sequence"/>
</dbReference>
<dbReference type="InParanoid" id="A0A0G4E937"/>
<reference evidence="2 3" key="1">
    <citation type="submission" date="2014-11" db="EMBL/GenBank/DDBJ databases">
        <authorList>
            <person name="Zhu J."/>
            <person name="Qi W."/>
            <person name="Song R."/>
        </authorList>
    </citation>
    <scope>NUCLEOTIDE SEQUENCE [LARGE SCALE GENOMIC DNA]</scope>
</reference>
<evidence type="ECO:0000256" key="1">
    <source>
        <dbReference type="SAM" id="MobiDB-lite"/>
    </source>
</evidence>
<feature type="region of interest" description="Disordered" evidence="1">
    <location>
        <begin position="1"/>
        <end position="54"/>
    </location>
</feature>
<protein>
    <submittedName>
        <fullName evidence="2">Uncharacterized protein</fullName>
    </submittedName>
</protein>
<proteinExistence type="predicted"/>
<feature type="compositionally biased region" description="Basic and acidic residues" evidence="1">
    <location>
        <begin position="45"/>
        <end position="54"/>
    </location>
</feature>
<gene>
    <name evidence="2" type="ORF">Vbra_6788</name>
</gene>
<feature type="compositionally biased region" description="Polar residues" evidence="1">
    <location>
        <begin position="7"/>
        <end position="16"/>
    </location>
</feature>
<organism evidence="2 3">
    <name type="scientific">Vitrella brassicaformis (strain CCMP3155)</name>
    <dbReference type="NCBI Taxonomy" id="1169540"/>
    <lineage>
        <taxon>Eukaryota</taxon>
        <taxon>Sar</taxon>
        <taxon>Alveolata</taxon>
        <taxon>Colpodellida</taxon>
        <taxon>Vitrellaceae</taxon>
        <taxon>Vitrella</taxon>
    </lineage>
</organism>
<keyword evidence="3" id="KW-1185">Reference proteome</keyword>
<sequence>MLRASHDATSTESSCNDWVPGMLPRASSEACRSPSGSAADEADDDRSRTSSEVRAQADARFVRGLNALGKRLLHDYRCRVRMNSKSDVIYWLNMAGSSRDVLPIVAH</sequence>
<dbReference type="EMBL" id="CDMY01000040">
    <property type="protein sequence ID" value="CEL92050.1"/>
    <property type="molecule type" value="Genomic_DNA"/>
</dbReference>
<name>A0A0G4E937_VITBC</name>
<dbReference type="VEuPathDB" id="CryptoDB:Vbra_6788"/>
<evidence type="ECO:0000313" key="2">
    <source>
        <dbReference type="EMBL" id="CEL92050.1"/>
    </source>
</evidence>
<evidence type="ECO:0000313" key="3">
    <source>
        <dbReference type="Proteomes" id="UP000041254"/>
    </source>
</evidence>
<accession>A0A0G4E937</accession>
<dbReference type="AlphaFoldDB" id="A0A0G4E937"/>